<dbReference type="InterPro" id="IPR050816">
    <property type="entry name" value="Flavin-dep_Halogenase_NPB"/>
</dbReference>
<dbReference type="Pfam" id="PF04820">
    <property type="entry name" value="Trp_halogenase"/>
    <property type="match status" value="1"/>
</dbReference>
<dbReference type="SUPFAM" id="SSF51905">
    <property type="entry name" value="FAD/NAD(P)-binding domain"/>
    <property type="match status" value="1"/>
</dbReference>
<dbReference type="RefSeq" id="WP_086112341.1">
    <property type="nucleotide sequence ID" value="NZ_CAWNHF010000002.1"/>
</dbReference>
<dbReference type="PANTHER" id="PTHR43747">
    <property type="entry name" value="FAD-BINDING PROTEIN"/>
    <property type="match status" value="1"/>
</dbReference>
<dbReference type="InterPro" id="IPR033856">
    <property type="entry name" value="Trp_halogen"/>
</dbReference>
<feature type="binding site" evidence="2">
    <location>
        <position position="195"/>
    </location>
    <ligand>
        <name>FAD</name>
        <dbReference type="ChEBI" id="CHEBI:57692"/>
    </ligand>
</feature>
<evidence type="ECO:0000256" key="1">
    <source>
        <dbReference type="PIRSR" id="PIRSR011396-1"/>
    </source>
</evidence>
<keyword evidence="4" id="KW-1185">Reference proteome</keyword>
<feature type="binding site" evidence="2">
    <location>
        <begin position="10"/>
        <end position="13"/>
    </location>
    <ligand>
        <name>FAD</name>
        <dbReference type="ChEBI" id="CHEBI:57692"/>
    </ligand>
</feature>
<dbReference type="Gene3D" id="3.50.50.60">
    <property type="entry name" value="FAD/NAD(P)-binding domain"/>
    <property type="match status" value="1"/>
</dbReference>
<dbReference type="PIRSF" id="PIRSF011396">
    <property type="entry name" value="Trp_halogenase"/>
    <property type="match status" value="1"/>
</dbReference>
<evidence type="ECO:0000256" key="2">
    <source>
        <dbReference type="PIRSR" id="PIRSR011396-2"/>
    </source>
</evidence>
<feature type="binding site" evidence="2">
    <location>
        <position position="346"/>
    </location>
    <ligand>
        <name>L-tryptophan</name>
        <dbReference type="ChEBI" id="CHEBI:57912"/>
    </ligand>
</feature>
<accession>A0A1Y2SQ14</accession>
<dbReference type="GO" id="GO:0004497">
    <property type="term" value="F:monooxygenase activity"/>
    <property type="evidence" value="ECO:0007669"/>
    <property type="project" value="InterPro"/>
</dbReference>
<name>A0A1Y2SQ14_9GAMM</name>
<evidence type="ECO:0000313" key="4">
    <source>
        <dbReference type="Proteomes" id="UP000194204"/>
    </source>
</evidence>
<dbReference type="Proteomes" id="UP000194204">
    <property type="component" value="Unassembled WGS sequence"/>
</dbReference>
<sequence length="516" mass="59538">MVKSVLIVGGGMAGWMTAAYLAKAFAQNVKITVVESKKIKKIGVGEATFSTIRHYFDYLGLDETEWLTECAGSYKLGIRFENWDGKDQHFYHPFERWKVVKGFPISEWWLRKDIKDQNFDYATFLTPHLCEAKRSPRRLDGSLFVQSSDGGLGQSTLAEQRDQFPYAYHFDADNVASFLQRYAINRGVDHIEGDVAHIEIDKYDGSIGFLEIKEHGKLNADLYIDCTGFKGLLINQTLNEPFISFSDVLKNNRAVALRVPREDISDIDPYTTARTMSNGWRWTVPLYKRNGYGYVYCDKYQSPEEAEAELRKSIPYENSDCVANHIPMRIGRSHRSWVKNCVAIGLSSAFFEPLESTGIFFIQHGIEQLVRFFPGSNNNERLIEEYNTRVNHAVDGIKEFLLLHFSLAQRNDTVYWKEWKKVKLPKALVKKIMLSKNHLLDKETIYPFYHGFEEYSWNTMILGLCSETIMSRPALSLIPPDEADEILLQHYTKAENMINSLPTCHEYLRHLHNSKK</sequence>
<dbReference type="STRING" id="40578.Xbed_01551"/>
<dbReference type="OrthoDB" id="462203at2"/>
<feature type="binding site" evidence="2">
    <location>
        <position position="75"/>
    </location>
    <ligand>
        <name>7-chloro-L-tryptophan</name>
        <dbReference type="ChEBI" id="CHEBI:58713"/>
    </ligand>
</feature>
<dbReference type="InterPro" id="IPR036188">
    <property type="entry name" value="FAD/NAD-bd_sf"/>
</dbReference>
<dbReference type="InterPro" id="IPR006905">
    <property type="entry name" value="Flavin_halogenase"/>
</dbReference>
<reference evidence="3 4" key="1">
    <citation type="submission" date="2017-01" db="EMBL/GenBank/DDBJ databases">
        <title>Deconstructing symbiosis and pathogenesis requirements using a combined genomic-metabolomic approach.</title>
        <authorList>
            <person name="Tobias N.J."/>
            <person name="Wolff H."/>
            <person name="Djahanschiri B."/>
            <person name="Ebersberger I."/>
            <person name="Bode H.B."/>
        </authorList>
    </citation>
    <scope>NUCLEOTIDE SEQUENCE [LARGE SCALE GENOMIC DNA]</scope>
    <source>
        <strain evidence="3 4">DSM 4764</strain>
    </source>
</reference>
<protein>
    <submittedName>
        <fullName evidence="3">Tryptophan halogenase</fullName>
    </submittedName>
</protein>
<keyword evidence="2" id="KW-0285">Flavoprotein</keyword>
<keyword evidence="2" id="KW-0547">Nucleotide-binding</keyword>
<evidence type="ECO:0000313" key="3">
    <source>
        <dbReference type="EMBL" id="OTA20326.1"/>
    </source>
</evidence>
<gene>
    <name evidence="3" type="ORF">Xbed_01551</name>
</gene>
<dbReference type="GO" id="GO:0000166">
    <property type="term" value="F:nucleotide binding"/>
    <property type="evidence" value="ECO:0007669"/>
    <property type="project" value="UniProtKB-KW"/>
</dbReference>
<keyword evidence="2" id="KW-0274">FAD</keyword>
<dbReference type="AlphaFoldDB" id="A0A1Y2SQ14"/>
<dbReference type="EMBL" id="MUBK01000010">
    <property type="protein sequence ID" value="OTA20326.1"/>
    <property type="molecule type" value="Genomic_DNA"/>
</dbReference>
<feature type="binding site" evidence="2">
    <location>
        <position position="355"/>
    </location>
    <ligand>
        <name>L-tryptophan</name>
        <dbReference type="ChEBI" id="CHEBI:57912"/>
    </ligand>
</feature>
<feature type="active site" evidence="1">
    <location>
        <position position="75"/>
    </location>
</feature>
<organism evidence="3 4">
    <name type="scientific">Xenorhabdus beddingii</name>
    <dbReference type="NCBI Taxonomy" id="40578"/>
    <lineage>
        <taxon>Bacteria</taxon>
        <taxon>Pseudomonadati</taxon>
        <taxon>Pseudomonadota</taxon>
        <taxon>Gammaproteobacteria</taxon>
        <taxon>Enterobacterales</taxon>
        <taxon>Morganellaceae</taxon>
        <taxon>Xenorhabdus</taxon>
    </lineage>
</organism>
<feature type="binding site" evidence="2">
    <location>
        <position position="359"/>
    </location>
    <ligand>
        <name>FAD</name>
        <dbReference type="ChEBI" id="CHEBI:57692"/>
    </ligand>
</feature>
<comment type="caution">
    <text evidence="3">The sequence shown here is derived from an EMBL/GenBank/DDBJ whole genome shotgun (WGS) entry which is preliminary data.</text>
</comment>
<proteinExistence type="predicted"/>
<dbReference type="PANTHER" id="PTHR43747:SF4">
    <property type="entry name" value="FLAVIN-DEPENDENT TRYPTOPHAN HALOGENASE"/>
    <property type="match status" value="1"/>
</dbReference>